<accession>A0A4W5L3S0</accession>
<evidence type="ECO:0000313" key="3">
    <source>
        <dbReference type="Proteomes" id="UP000314982"/>
    </source>
</evidence>
<reference evidence="2" key="2">
    <citation type="submission" date="2025-08" db="UniProtKB">
        <authorList>
            <consortium name="Ensembl"/>
        </authorList>
    </citation>
    <scope>IDENTIFICATION</scope>
</reference>
<sequence length="258" mass="28057">ILTRSFALFLHKNGTLLTTIENKIATVQFGHPASNSFPRVLLDRLTNELTFLSDNPEISIIVLKSEGNGAFCAGASFDELLAVTTLEEGTRFFSGFANLINAMRSCKKLIIGRIHGKAVGGGVGIIAACDYALATTESSIKLSELAIGIGPFVIEPAVSRKIGKIAMSEMTLAAHEWKTAAWANQKGLYAKVLETQEELDLEVTTFSKRLANYNPDALAEMKKVIWEGTAHWDKLLKERAAISGKLVLSDFTKNALIK</sequence>
<dbReference type="AlphaFoldDB" id="A0A4W5L3S0"/>
<name>A0A4W5L3S0_9TELE</name>
<organism evidence="2 3">
    <name type="scientific">Hucho hucho</name>
    <name type="common">huchen</name>
    <dbReference type="NCBI Taxonomy" id="62062"/>
    <lineage>
        <taxon>Eukaryota</taxon>
        <taxon>Metazoa</taxon>
        <taxon>Chordata</taxon>
        <taxon>Craniata</taxon>
        <taxon>Vertebrata</taxon>
        <taxon>Euteleostomi</taxon>
        <taxon>Actinopterygii</taxon>
        <taxon>Neopterygii</taxon>
        <taxon>Teleostei</taxon>
        <taxon>Protacanthopterygii</taxon>
        <taxon>Salmoniformes</taxon>
        <taxon>Salmonidae</taxon>
        <taxon>Salmoninae</taxon>
        <taxon>Hucho</taxon>
    </lineage>
</organism>
<proteinExistence type="inferred from homology"/>
<dbReference type="SUPFAM" id="SSF52096">
    <property type="entry name" value="ClpP/crotonase"/>
    <property type="match status" value="1"/>
</dbReference>
<dbReference type="Gene3D" id="3.90.226.10">
    <property type="entry name" value="2-enoyl-CoA Hydratase, Chain A, domain 1"/>
    <property type="match status" value="1"/>
</dbReference>
<dbReference type="Proteomes" id="UP000314982">
    <property type="component" value="Unassembled WGS sequence"/>
</dbReference>
<dbReference type="InterPro" id="IPR001753">
    <property type="entry name" value="Enoyl-CoA_hydra/iso"/>
</dbReference>
<reference evidence="3" key="1">
    <citation type="submission" date="2018-06" db="EMBL/GenBank/DDBJ databases">
        <title>Genome assembly of Danube salmon.</title>
        <authorList>
            <person name="Macqueen D.J."/>
            <person name="Gundappa M.K."/>
        </authorList>
    </citation>
    <scope>NUCLEOTIDE SEQUENCE [LARGE SCALE GENOMIC DNA]</scope>
</reference>
<dbReference type="Ensembl" id="ENSHHUT00000019079.1">
    <property type="protein sequence ID" value="ENSHHUP00000018410.1"/>
    <property type="gene ID" value="ENSHHUG00000011494.1"/>
</dbReference>
<reference evidence="2" key="3">
    <citation type="submission" date="2025-09" db="UniProtKB">
        <authorList>
            <consortium name="Ensembl"/>
        </authorList>
    </citation>
    <scope>IDENTIFICATION</scope>
</reference>
<evidence type="ECO:0000313" key="2">
    <source>
        <dbReference type="Ensembl" id="ENSHHUP00000018410.1"/>
    </source>
</evidence>
<dbReference type="PANTHER" id="PTHR42964:SF1">
    <property type="entry name" value="POLYKETIDE BIOSYNTHESIS ENOYL-COA HYDRATASE PKSH-RELATED"/>
    <property type="match status" value="1"/>
</dbReference>
<dbReference type="PANTHER" id="PTHR42964">
    <property type="entry name" value="ENOYL-COA HYDRATASE"/>
    <property type="match status" value="1"/>
</dbReference>
<protein>
    <submittedName>
        <fullName evidence="2">Uncharacterized protein</fullName>
    </submittedName>
</protein>
<dbReference type="CDD" id="cd06558">
    <property type="entry name" value="crotonase-like"/>
    <property type="match status" value="1"/>
</dbReference>
<evidence type="ECO:0000256" key="1">
    <source>
        <dbReference type="ARBA" id="ARBA00005254"/>
    </source>
</evidence>
<dbReference type="InterPro" id="IPR029045">
    <property type="entry name" value="ClpP/crotonase-like_dom_sf"/>
</dbReference>
<dbReference type="STRING" id="62062.ENSHHUP00000018410"/>
<keyword evidence="3" id="KW-1185">Reference proteome</keyword>
<dbReference type="InterPro" id="IPR051683">
    <property type="entry name" value="Enoyl-CoA_Hydratase/Isomerase"/>
</dbReference>
<dbReference type="Pfam" id="PF00378">
    <property type="entry name" value="ECH_1"/>
    <property type="match status" value="1"/>
</dbReference>
<comment type="similarity">
    <text evidence="1">Belongs to the enoyl-CoA hydratase/isomerase family.</text>
</comment>